<dbReference type="AlphaFoldDB" id="A0AAQ3PMH9"/>
<evidence type="ECO:0000313" key="2">
    <source>
        <dbReference type="Proteomes" id="UP001341281"/>
    </source>
</evidence>
<reference evidence="1 2" key="1">
    <citation type="submission" date="2024-02" db="EMBL/GenBank/DDBJ databases">
        <title>High-quality chromosome-scale genome assembly of Pensacola bahiagrass (Paspalum notatum Flugge var. saurae).</title>
        <authorList>
            <person name="Vega J.M."/>
            <person name="Podio M."/>
            <person name="Orjuela J."/>
            <person name="Siena L.A."/>
            <person name="Pessino S.C."/>
            <person name="Combes M.C."/>
            <person name="Mariac C."/>
            <person name="Albertini E."/>
            <person name="Pupilli F."/>
            <person name="Ortiz J.P.A."/>
            <person name="Leblanc O."/>
        </authorList>
    </citation>
    <scope>NUCLEOTIDE SEQUENCE [LARGE SCALE GENOMIC DNA]</scope>
    <source>
        <strain evidence="1">R1</strain>
        <tissue evidence="1">Leaf</tissue>
    </source>
</reference>
<accession>A0AAQ3PMH9</accession>
<organism evidence="1 2">
    <name type="scientific">Paspalum notatum var. saurae</name>
    <dbReference type="NCBI Taxonomy" id="547442"/>
    <lineage>
        <taxon>Eukaryota</taxon>
        <taxon>Viridiplantae</taxon>
        <taxon>Streptophyta</taxon>
        <taxon>Embryophyta</taxon>
        <taxon>Tracheophyta</taxon>
        <taxon>Spermatophyta</taxon>
        <taxon>Magnoliopsida</taxon>
        <taxon>Liliopsida</taxon>
        <taxon>Poales</taxon>
        <taxon>Poaceae</taxon>
        <taxon>PACMAD clade</taxon>
        <taxon>Panicoideae</taxon>
        <taxon>Andropogonodae</taxon>
        <taxon>Paspaleae</taxon>
        <taxon>Paspalinae</taxon>
        <taxon>Paspalum</taxon>
    </lineage>
</organism>
<evidence type="ECO:0000313" key="1">
    <source>
        <dbReference type="EMBL" id="WVZ53425.1"/>
    </source>
</evidence>
<sequence>MTVGRRSVVGDDLLRFGLVLEAVAAVLGAVRGPDEEPRQLVLPLQFLGGADAEVRRDQAGDVAGLEAGEHRGARVVRRLVVVELDVQRDVGVGAVGVELEVDVVDDARVLAPPQRLVVLLHHRVLKRRDGGGDVGHARLELRQELADALHERVHVGAGREVLVVDVDAVEPVRVDDVRDRRHGVGHPRVDGGRREEDIDDVFHAVAAEPGHDGHVRVRGLDGGHGGGRQVVRVPERAEHAVGRRRRGLLVHRRVVDGEGEDEVEGQHGVDGNVGELDAVELRADVLPEQEFSSAVRTSMEEAEGTFIRVVIVRTNIRGAARVVMTQASTQTAMA</sequence>
<protein>
    <submittedName>
        <fullName evidence="1">Uncharacterized protein</fullName>
    </submittedName>
</protein>
<dbReference type="Proteomes" id="UP001341281">
    <property type="component" value="Chromosome 01"/>
</dbReference>
<dbReference type="EMBL" id="CP144745">
    <property type="protein sequence ID" value="WVZ53425.1"/>
    <property type="molecule type" value="Genomic_DNA"/>
</dbReference>
<keyword evidence="2" id="KW-1185">Reference proteome</keyword>
<gene>
    <name evidence="1" type="ORF">U9M48_004369</name>
</gene>
<proteinExistence type="predicted"/>
<name>A0AAQ3PMH9_PASNO</name>